<evidence type="ECO:0000256" key="6">
    <source>
        <dbReference type="ARBA" id="ARBA00023136"/>
    </source>
</evidence>
<evidence type="ECO:0000256" key="5">
    <source>
        <dbReference type="ARBA" id="ARBA00022989"/>
    </source>
</evidence>
<feature type="transmembrane region" description="Helical" evidence="7">
    <location>
        <begin position="6"/>
        <end position="29"/>
    </location>
</feature>
<keyword evidence="5 7" id="KW-1133">Transmembrane helix</keyword>
<dbReference type="EMBL" id="JARVCO010000002">
    <property type="protein sequence ID" value="MDZ8117267.1"/>
    <property type="molecule type" value="Genomic_DNA"/>
</dbReference>
<feature type="transmembrane region" description="Helical" evidence="7">
    <location>
        <begin position="124"/>
        <end position="141"/>
    </location>
</feature>
<keyword evidence="8" id="KW-0966">Cell projection</keyword>
<accession>A0ABU5MST5</accession>
<dbReference type="InterPro" id="IPR002010">
    <property type="entry name" value="T3SS_IM_R"/>
</dbReference>
<evidence type="ECO:0000313" key="9">
    <source>
        <dbReference type="Proteomes" id="UP001290861"/>
    </source>
</evidence>
<keyword evidence="9" id="KW-1185">Reference proteome</keyword>
<evidence type="ECO:0000313" key="8">
    <source>
        <dbReference type="EMBL" id="MDZ8117267.1"/>
    </source>
</evidence>
<dbReference type="PANTHER" id="PTHR30065:SF8">
    <property type="entry name" value="FLAGELLAR BIOSYNTHETIC PROTEIN FLIR"/>
    <property type="match status" value="1"/>
</dbReference>
<comment type="caution">
    <text evidence="8">The sequence shown here is derived from an EMBL/GenBank/DDBJ whole genome shotgun (WGS) entry which is preliminary data.</text>
</comment>
<dbReference type="Proteomes" id="UP001290861">
    <property type="component" value="Unassembled WGS sequence"/>
</dbReference>
<keyword evidence="4 7" id="KW-0812">Transmembrane</keyword>
<feature type="transmembrane region" description="Helical" evidence="7">
    <location>
        <begin position="180"/>
        <end position="202"/>
    </location>
</feature>
<dbReference type="Pfam" id="PF01311">
    <property type="entry name" value="Bac_export_1"/>
    <property type="match status" value="1"/>
</dbReference>
<keyword evidence="8" id="KW-0969">Cilium</keyword>
<keyword evidence="6 7" id="KW-0472">Membrane</keyword>
<sequence length="260" mass="28793">MHLHLPLYPITLLLVLFRFAALVGMTAIFGRKLISVRIRMAIAMALTWFAASHLPPEWAAHCQRITTIGALVMAVLGELLLGAAMGLVCDMFFAVLNMTGLIIGRESSLMMARMMDPASGEDDIIVSTLFGLLLSLLILLWDGHLFLIKLVMQSFQVLPPGFAWFRKEIFEMYTLLGSDIFAWGVRFALPAMVGGLLVAVAMGLMAKMAPEFNVLFLSLPIRLAVGIGLLTIFLLYGRDPLYHVFETMLFHMKYVLLGGV</sequence>
<evidence type="ECO:0000256" key="3">
    <source>
        <dbReference type="ARBA" id="ARBA00022475"/>
    </source>
</evidence>
<proteinExistence type="inferred from homology"/>
<comment type="subcellular location">
    <subcellularLocation>
        <location evidence="1">Cell membrane</location>
        <topology evidence="1">Multi-pass membrane protein</topology>
    </subcellularLocation>
</comment>
<reference evidence="8 9" key="1">
    <citation type="journal article" date="2024" name="Appl. Environ. Microbiol.">
        <title>Pontiella agarivorans sp. nov., a novel marine anaerobic bacterium capable of degrading macroalgal polysaccharides and fixing nitrogen.</title>
        <authorList>
            <person name="Liu N."/>
            <person name="Kivenson V."/>
            <person name="Peng X."/>
            <person name="Cui Z."/>
            <person name="Lankiewicz T.S."/>
            <person name="Gosselin K.M."/>
            <person name="English C.J."/>
            <person name="Blair E.M."/>
            <person name="O'Malley M.A."/>
            <person name="Valentine D.L."/>
        </authorList>
    </citation>
    <scope>NUCLEOTIDE SEQUENCE [LARGE SCALE GENOMIC DNA]</scope>
    <source>
        <strain evidence="8 9">NLcol2</strain>
    </source>
</reference>
<gene>
    <name evidence="8" type="ORF">P9H32_01400</name>
</gene>
<comment type="similarity">
    <text evidence="2">Belongs to the FliR/MopE/SpaR family.</text>
</comment>
<organism evidence="8 9">
    <name type="scientific">Pontiella agarivorans</name>
    <dbReference type="NCBI Taxonomy" id="3038953"/>
    <lineage>
        <taxon>Bacteria</taxon>
        <taxon>Pseudomonadati</taxon>
        <taxon>Kiritimatiellota</taxon>
        <taxon>Kiritimatiellia</taxon>
        <taxon>Kiritimatiellales</taxon>
        <taxon>Pontiellaceae</taxon>
        <taxon>Pontiella</taxon>
    </lineage>
</organism>
<feature type="transmembrane region" description="Helical" evidence="7">
    <location>
        <begin position="214"/>
        <end position="236"/>
    </location>
</feature>
<dbReference type="RefSeq" id="WP_322607069.1">
    <property type="nucleotide sequence ID" value="NZ_JARVCO010000002.1"/>
</dbReference>
<keyword evidence="8" id="KW-0282">Flagellum</keyword>
<feature type="transmembrane region" description="Helical" evidence="7">
    <location>
        <begin position="79"/>
        <end position="103"/>
    </location>
</feature>
<name>A0ABU5MST5_9BACT</name>
<evidence type="ECO:0000256" key="2">
    <source>
        <dbReference type="ARBA" id="ARBA00009772"/>
    </source>
</evidence>
<evidence type="ECO:0000256" key="7">
    <source>
        <dbReference type="SAM" id="Phobius"/>
    </source>
</evidence>
<evidence type="ECO:0000256" key="4">
    <source>
        <dbReference type="ARBA" id="ARBA00022692"/>
    </source>
</evidence>
<protein>
    <submittedName>
        <fullName evidence="8">Flagellar biosynthetic protein FliR</fullName>
    </submittedName>
</protein>
<keyword evidence="3" id="KW-1003">Cell membrane</keyword>
<dbReference type="PRINTS" id="PR00953">
    <property type="entry name" value="TYPE3IMRPROT"/>
</dbReference>
<evidence type="ECO:0000256" key="1">
    <source>
        <dbReference type="ARBA" id="ARBA00004651"/>
    </source>
</evidence>
<dbReference type="PANTHER" id="PTHR30065">
    <property type="entry name" value="FLAGELLAR BIOSYNTHETIC PROTEIN FLIR"/>
    <property type="match status" value="1"/>
</dbReference>